<keyword evidence="3" id="KW-1185">Reference proteome</keyword>
<protein>
    <recommendedName>
        <fullName evidence="4">DUF3757 domain-containing protein</fullName>
    </recommendedName>
</protein>
<evidence type="ECO:0000313" key="3">
    <source>
        <dbReference type="Proteomes" id="UP001198701"/>
    </source>
</evidence>
<gene>
    <name evidence="2" type="ORF">LMJ30_18520</name>
</gene>
<keyword evidence="1" id="KW-0732">Signal</keyword>
<feature type="chain" id="PRO_5046151597" description="DUF3757 domain-containing protein" evidence="1">
    <location>
        <begin position="18"/>
        <end position="157"/>
    </location>
</feature>
<evidence type="ECO:0008006" key="4">
    <source>
        <dbReference type="Google" id="ProtNLM"/>
    </source>
</evidence>
<evidence type="ECO:0000256" key="1">
    <source>
        <dbReference type="SAM" id="SignalP"/>
    </source>
</evidence>
<dbReference type="InterPro" id="IPR049973">
    <property type="entry name" value="STY0301-like"/>
</dbReference>
<accession>A0ABS8IWC0</accession>
<dbReference type="RefSeq" id="WP_229433908.1">
    <property type="nucleotide sequence ID" value="NZ_JAJHPV010000020.1"/>
</dbReference>
<name>A0ABS8IWC0_9BURK</name>
<proteinExistence type="predicted"/>
<dbReference type="NCBIfam" id="NF042415">
    <property type="entry name" value="STY0301_fam"/>
    <property type="match status" value="1"/>
</dbReference>
<comment type="caution">
    <text evidence="2">The sequence shown here is derived from an EMBL/GenBank/DDBJ whole genome shotgun (WGS) entry which is preliminary data.</text>
</comment>
<evidence type="ECO:0000313" key="2">
    <source>
        <dbReference type="EMBL" id="MCC6072932.1"/>
    </source>
</evidence>
<reference evidence="2 3" key="1">
    <citation type="submission" date="2021-11" db="EMBL/GenBank/DDBJ databases">
        <authorList>
            <person name="Huq M.A."/>
        </authorList>
    </citation>
    <scope>NUCLEOTIDE SEQUENCE [LARGE SCALE GENOMIC DNA]</scope>
    <source>
        <strain evidence="2 3">MAHUQ-52</strain>
    </source>
</reference>
<organism evidence="2 3">
    <name type="scientific">Massilia agrisoli</name>
    <dbReference type="NCBI Taxonomy" id="2892444"/>
    <lineage>
        <taxon>Bacteria</taxon>
        <taxon>Pseudomonadati</taxon>
        <taxon>Pseudomonadota</taxon>
        <taxon>Betaproteobacteria</taxon>
        <taxon>Burkholderiales</taxon>
        <taxon>Oxalobacteraceae</taxon>
        <taxon>Telluria group</taxon>
        <taxon>Massilia</taxon>
    </lineage>
</organism>
<dbReference type="EMBL" id="JAJHPV010000020">
    <property type="protein sequence ID" value="MCC6072932.1"/>
    <property type="molecule type" value="Genomic_DNA"/>
</dbReference>
<feature type="signal peptide" evidence="1">
    <location>
        <begin position="1"/>
        <end position="17"/>
    </location>
</feature>
<dbReference type="Proteomes" id="UP001198701">
    <property type="component" value="Unassembled WGS sequence"/>
</dbReference>
<sequence length="157" mass="16833">MMRALALYLLALPFAVASEPKTSCPLILQKDAVNVHAPTGWTGYNPSFVRLTGFGMMAGPPDSMTYLVPFKTDKTKGVGVQKWIFGGDDEKWLYCTYDGGGAIQISKRMPDSATECSIIYTDAKLGGVAEMHAACSARPISQPSDAKSSPTRPAARP</sequence>